<dbReference type="PANTHER" id="PTHR43214">
    <property type="entry name" value="TWO-COMPONENT RESPONSE REGULATOR"/>
    <property type="match status" value="1"/>
</dbReference>
<keyword evidence="4 9" id="KW-0238">DNA-binding</keyword>
<dbReference type="GO" id="GO:0003677">
    <property type="term" value="F:DNA binding"/>
    <property type="evidence" value="ECO:0007669"/>
    <property type="project" value="UniProtKB-KW"/>
</dbReference>
<evidence type="ECO:0000256" key="5">
    <source>
        <dbReference type="ARBA" id="ARBA00023163"/>
    </source>
</evidence>
<dbReference type="SUPFAM" id="SSF52172">
    <property type="entry name" value="CheY-like"/>
    <property type="match status" value="1"/>
</dbReference>
<feature type="modified residue" description="4-aspartylphosphate" evidence="6">
    <location>
        <position position="53"/>
    </location>
</feature>
<dbReference type="InterPro" id="IPR011006">
    <property type="entry name" value="CheY-like_superfamily"/>
</dbReference>
<dbReference type="EMBL" id="CP017476">
    <property type="protein sequence ID" value="AOW12529.1"/>
    <property type="molecule type" value="Genomic_DNA"/>
</dbReference>
<evidence type="ECO:0000256" key="2">
    <source>
        <dbReference type="ARBA" id="ARBA00023012"/>
    </source>
</evidence>
<sequence length="213" mass="23097">MSDIYLVDDHALMRDGLRAVLEDAGHRVVGESDQPTAALADLVRLQPAVLLLDIHLGQRLGFELLEQIQQRKLAVRTIMLTMSAQARHVADAMRLGAAGYVLKGSSADEVLRAIDAVQAGKRYLGQEAAQLAVQGLTESSTGEALASLSTREHQVLLMVVRGQTSAVIAEELHLSPKTVESYRSRLMAKLGVADVTGLVRLAIRERLISADER</sequence>
<proteinExistence type="predicted"/>
<dbReference type="SMART" id="SM00421">
    <property type="entry name" value="HTH_LUXR"/>
    <property type="match status" value="1"/>
</dbReference>
<dbReference type="OrthoDB" id="9780593at2"/>
<evidence type="ECO:0000313" key="9">
    <source>
        <dbReference type="EMBL" id="AOW12529.1"/>
    </source>
</evidence>
<keyword evidence="11" id="KW-1185">Reference proteome</keyword>
<dbReference type="GO" id="GO:0006355">
    <property type="term" value="P:regulation of DNA-templated transcription"/>
    <property type="evidence" value="ECO:0007669"/>
    <property type="project" value="InterPro"/>
</dbReference>
<protein>
    <submittedName>
        <fullName evidence="9">DNA-binding response regulator</fullName>
    </submittedName>
</protein>
<name>A0A162SUA9_9BURK</name>
<dbReference type="PROSITE" id="PS50110">
    <property type="entry name" value="RESPONSE_REGULATORY"/>
    <property type="match status" value="1"/>
</dbReference>
<dbReference type="GO" id="GO:0000160">
    <property type="term" value="P:phosphorelay signal transduction system"/>
    <property type="evidence" value="ECO:0007669"/>
    <property type="project" value="UniProtKB-KW"/>
</dbReference>
<dbReference type="PANTHER" id="PTHR43214:SF3">
    <property type="entry name" value="RESPONSE REGULATOR UVRY"/>
    <property type="match status" value="1"/>
</dbReference>
<dbReference type="RefSeq" id="WP_066092903.1">
    <property type="nucleotide sequence ID" value="NZ_CP017476.1"/>
</dbReference>
<reference evidence="10 11" key="1">
    <citation type="submission" date="2016-02" db="EMBL/GenBank/DDBJ databases">
        <title>Draft genome sequence of Hydrogenophaga sp. LPB0072.</title>
        <authorList>
            <person name="Shin S.-K."/>
            <person name="Yi H."/>
        </authorList>
    </citation>
    <scope>NUCLEOTIDE SEQUENCE [LARGE SCALE GENOMIC DNA]</scope>
    <source>
        <strain evidence="10 11">LPB0072</strain>
    </source>
</reference>
<evidence type="ECO:0000259" key="8">
    <source>
        <dbReference type="PROSITE" id="PS50110"/>
    </source>
</evidence>
<dbReference type="STRING" id="1763535.LPB072_06395"/>
<gene>
    <name evidence="9" type="ORF">LPB072_06395</name>
    <name evidence="10" type="ORF">LPB72_15880</name>
</gene>
<dbReference type="Pfam" id="PF00196">
    <property type="entry name" value="GerE"/>
    <property type="match status" value="1"/>
</dbReference>
<dbReference type="PROSITE" id="PS00622">
    <property type="entry name" value="HTH_LUXR_1"/>
    <property type="match status" value="1"/>
</dbReference>
<dbReference type="KEGG" id="hyl:LPB072_06395"/>
<dbReference type="PRINTS" id="PR00038">
    <property type="entry name" value="HTHLUXR"/>
</dbReference>
<dbReference type="Gene3D" id="3.40.50.2300">
    <property type="match status" value="1"/>
</dbReference>
<evidence type="ECO:0000313" key="12">
    <source>
        <dbReference type="Proteomes" id="UP000185680"/>
    </source>
</evidence>
<keyword evidence="3" id="KW-0805">Transcription regulation</keyword>
<dbReference type="SMART" id="SM00448">
    <property type="entry name" value="REC"/>
    <property type="match status" value="1"/>
</dbReference>
<keyword evidence="2" id="KW-0902">Two-component regulatory system</keyword>
<dbReference type="SUPFAM" id="SSF46894">
    <property type="entry name" value="C-terminal effector domain of the bipartite response regulators"/>
    <property type="match status" value="1"/>
</dbReference>
<accession>A0A162SUA9</accession>
<dbReference type="AlphaFoldDB" id="A0A162SUA9"/>
<dbReference type="InterPro" id="IPR036388">
    <property type="entry name" value="WH-like_DNA-bd_sf"/>
</dbReference>
<dbReference type="PROSITE" id="PS50043">
    <property type="entry name" value="HTH_LUXR_2"/>
    <property type="match status" value="1"/>
</dbReference>
<evidence type="ECO:0000256" key="4">
    <source>
        <dbReference type="ARBA" id="ARBA00023125"/>
    </source>
</evidence>
<evidence type="ECO:0000313" key="10">
    <source>
        <dbReference type="EMBL" id="OAD40397.1"/>
    </source>
</evidence>
<dbReference type="InterPro" id="IPR000792">
    <property type="entry name" value="Tscrpt_reg_LuxR_C"/>
</dbReference>
<evidence type="ECO:0000313" key="11">
    <source>
        <dbReference type="Proteomes" id="UP000185657"/>
    </source>
</evidence>
<dbReference type="InterPro" id="IPR016032">
    <property type="entry name" value="Sig_transdc_resp-reg_C-effctor"/>
</dbReference>
<dbReference type="InterPro" id="IPR001789">
    <property type="entry name" value="Sig_transdc_resp-reg_receiver"/>
</dbReference>
<dbReference type="EMBL" id="LVWD01000030">
    <property type="protein sequence ID" value="OAD40397.1"/>
    <property type="molecule type" value="Genomic_DNA"/>
</dbReference>
<keyword evidence="1 6" id="KW-0597">Phosphoprotein</keyword>
<dbReference type="Gene3D" id="1.10.10.10">
    <property type="entry name" value="Winged helix-like DNA-binding domain superfamily/Winged helix DNA-binding domain"/>
    <property type="match status" value="1"/>
</dbReference>
<dbReference type="InterPro" id="IPR039420">
    <property type="entry name" value="WalR-like"/>
</dbReference>
<evidence type="ECO:0000256" key="3">
    <source>
        <dbReference type="ARBA" id="ARBA00023015"/>
    </source>
</evidence>
<dbReference type="CDD" id="cd06170">
    <property type="entry name" value="LuxR_C_like"/>
    <property type="match status" value="1"/>
</dbReference>
<reference evidence="9 12" key="2">
    <citation type="submission" date="2016-10" db="EMBL/GenBank/DDBJ databases">
        <title>Hydorgenophaga sp. LPB0072 isolated from gastropod.</title>
        <authorList>
            <person name="Kim E."/>
            <person name="Yi H."/>
        </authorList>
    </citation>
    <scope>NUCLEOTIDE SEQUENCE [LARGE SCALE GENOMIC DNA]</scope>
    <source>
        <strain evidence="9 12">LPB0072</strain>
    </source>
</reference>
<evidence type="ECO:0000256" key="6">
    <source>
        <dbReference type="PROSITE-ProRule" id="PRU00169"/>
    </source>
</evidence>
<dbReference type="CDD" id="cd17535">
    <property type="entry name" value="REC_NarL-like"/>
    <property type="match status" value="1"/>
</dbReference>
<evidence type="ECO:0000256" key="1">
    <source>
        <dbReference type="ARBA" id="ARBA00022553"/>
    </source>
</evidence>
<feature type="domain" description="Response regulatory" evidence="8">
    <location>
        <begin position="3"/>
        <end position="118"/>
    </location>
</feature>
<organism evidence="9 12">
    <name type="scientific">Hydrogenophaga crassostreae</name>
    <dbReference type="NCBI Taxonomy" id="1763535"/>
    <lineage>
        <taxon>Bacteria</taxon>
        <taxon>Pseudomonadati</taxon>
        <taxon>Pseudomonadota</taxon>
        <taxon>Betaproteobacteria</taxon>
        <taxon>Burkholderiales</taxon>
        <taxon>Comamonadaceae</taxon>
        <taxon>Hydrogenophaga</taxon>
    </lineage>
</organism>
<keyword evidence="5" id="KW-0804">Transcription</keyword>
<dbReference type="Proteomes" id="UP000185657">
    <property type="component" value="Unassembled WGS sequence"/>
</dbReference>
<dbReference type="Pfam" id="PF00072">
    <property type="entry name" value="Response_reg"/>
    <property type="match status" value="1"/>
</dbReference>
<evidence type="ECO:0000259" key="7">
    <source>
        <dbReference type="PROSITE" id="PS50043"/>
    </source>
</evidence>
<feature type="domain" description="HTH luxR-type" evidence="7">
    <location>
        <begin position="141"/>
        <end position="206"/>
    </location>
</feature>
<dbReference type="Proteomes" id="UP000185680">
    <property type="component" value="Chromosome"/>
</dbReference>
<dbReference type="InterPro" id="IPR058245">
    <property type="entry name" value="NreC/VraR/RcsB-like_REC"/>
</dbReference>